<accession>I1C444</accession>
<proteinExistence type="predicted"/>
<reference evidence="1 2" key="1">
    <citation type="journal article" date="2009" name="PLoS Genet.">
        <title>Genomic analysis of the basal lineage fungus Rhizopus oryzae reveals a whole-genome duplication.</title>
        <authorList>
            <person name="Ma L.-J."/>
            <person name="Ibrahim A.S."/>
            <person name="Skory C."/>
            <person name="Grabherr M.G."/>
            <person name="Burger G."/>
            <person name="Butler M."/>
            <person name="Elias M."/>
            <person name="Idnurm A."/>
            <person name="Lang B.F."/>
            <person name="Sone T."/>
            <person name="Abe A."/>
            <person name="Calvo S.E."/>
            <person name="Corrochano L.M."/>
            <person name="Engels R."/>
            <person name="Fu J."/>
            <person name="Hansberg W."/>
            <person name="Kim J.-M."/>
            <person name="Kodira C.D."/>
            <person name="Koehrsen M.J."/>
            <person name="Liu B."/>
            <person name="Miranda-Saavedra D."/>
            <person name="O'Leary S."/>
            <person name="Ortiz-Castellanos L."/>
            <person name="Poulter R."/>
            <person name="Rodriguez-Romero J."/>
            <person name="Ruiz-Herrera J."/>
            <person name="Shen Y.-Q."/>
            <person name="Zeng Q."/>
            <person name="Galagan J."/>
            <person name="Birren B.W."/>
            <person name="Cuomo C.A."/>
            <person name="Wickes B.L."/>
        </authorList>
    </citation>
    <scope>NUCLEOTIDE SEQUENCE [LARGE SCALE GENOMIC DNA]</scope>
    <source>
        <strain evidence="2">RA 99-880 / ATCC MYA-4621 / FGSC 9543 / NRRL 43880</strain>
    </source>
</reference>
<dbReference type="VEuPathDB" id="FungiDB:RO3G_07929"/>
<name>I1C444_RHIO9</name>
<dbReference type="EMBL" id="CH476736">
    <property type="protein sequence ID" value="EIE83224.1"/>
    <property type="molecule type" value="Genomic_DNA"/>
</dbReference>
<dbReference type="AlphaFoldDB" id="I1C444"/>
<protein>
    <submittedName>
        <fullName evidence="1">Uncharacterized protein</fullName>
    </submittedName>
</protein>
<dbReference type="Proteomes" id="UP000009138">
    <property type="component" value="Unassembled WGS sequence"/>
</dbReference>
<dbReference type="InParanoid" id="I1C444"/>
<keyword evidence="2" id="KW-1185">Reference proteome</keyword>
<evidence type="ECO:0000313" key="2">
    <source>
        <dbReference type="Proteomes" id="UP000009138"/>
    </source>
</evidence>
<sequence length="80" mass="9188">MNNFPEMSSRDVGCSSHAKDPVIIEKSMNKHFGTKIHSYDPRTSMANNPYCRQLKQDVNKIEADENYGDNVLKQSDKRAR</sequence>
<dbReference type="GeneID" id="93614900"/>
<evidence type="ECO:0000313" key="1">
    <source>
        <dbReference type="EMBL" id="EIE83224.1"/>
    </source>
</evidence>
<gene>
    <name evidence="1" type="ORF">RO3G_07929</name>
</gene>
<dbReference type="RefSeq" id="XP_067518620.1">
    <property type="nucleotide sequence ID" value="XM_067662519.1"/>
</dbReference>
<organism evidence="1 2">
    <name type="scientific">Rhizopus delemar (strain RA 99-880 / ATCC MYA-4621 / FGSC 9543 / NRRL 43880)</name>
    <name type="common">Mucormycosis agent</name>
    <name type="synonym">Rhizopus arrhizus var. delemar</name>
    <dbReference type="NCBI Taxonomy" id="246409"/>
    <lineage>
        <taxon>Eukaryota</taxon>
        <taxon>Fungi</taxon>
        <taxon>Fungi incertae sedis</taxon>
        <taxon>Mucoromycota</taxon>
        <taxon>Mucoromycotina</taxon>
        <taxon>Mucoromycetes</taxon>
        <taxon>Mucorales</taxon>
        <taxon>Mucorineae</taxon>
        <taxon>Rhizopodaceae</taxon>
        <taxon>Rhizopus</taxon>
    </lineage>
</organism>